<dbReference type="AlphaFoldDB" id="A0A1C6HCH3"/>
<evidence type="ECO:0008006" key="2">
    <source>
        <dbReference type="Google" id="ProtNLM"/>
    </source>
</evidence>
<name>A0A1C6HCH3_9FIRM</name>
<organism evidence="1">
    <name type="scientific">uncultured Anaerotruncus sp</name>
    <dbReference type="NCBI Taxonomy" id="905011"/>
    <lineage>
        <taxon>Bacteria</taxon>
        <taxon>Bacillati</taxon>
        <taxon>Bacillota</taxon>
        <taxon>Clostridia</taxon>
        <taxon>Eubacteriales</taxon>
        <taxon>Oscillospiraceae</taxon>
        <taxon>Anaerotruncus</taxon>
        <taxon>environmental samples</taxon>
    </lineage>
</organism>
<protein>
    <recommendedName>
        <fullName evidence="2">DUF4352 domain-containing protein</fullName>
    </recommendedName>
</protein>
<accession>A0A1C6HCH3</accession>
<reference evidence="1" key="1">
    <citation type="submission" date="2015-09" db="EMBL/GenBank/DDBJ databases">
        <authorList>
            <consortium name="Pathogen Informatics"/>
        </authorList>
    </citation>
    <scope>NUCLEOTIDE SEQUENCE</scope>
    <source>
        <strain evidence="1">2789STDY5834896</strain>
    </source>
</reference>
<proteinExistence type="predicted"/>
<sequence length="172" mass="19345">MKQRRVNWLPLAAVTGLLLSLLLSLGLLIPAHDRYRRAQYEPAITVHGLTATRLGTSYRGKQADSGRSFWQVQVEVENTGGTTQQLRYLSLYFEGNSYSDVEEVEENSDETLFYYQNTPVLPAGQRGQHTVILEVADGLPQLNVRCYSGIEGDEKNWSLPLDWAQGHAYSLV</sequence>
<dbReference type="EMBL" id="FMHG01000001">
    <property type="protein sequence ID" value="SCJ55147.1"/>
    <property type="molecule type" value="Genomic_DNA"/>
</dbReference>
<evidence type="ECO:0000313" key="1">
    <source>
        <dbReference type="EMBL" id="SCJ55147.1"/>
    </source>
</evidence>
<gene>
    <name evidence="1" type="ORF">SAMEA3545359_00781</name>
</gene>